<dbReference type="Pfam" id="PF18925">
    <property type="entry name" value="DUF5675"/>
    <property type="match status" value="1"/>
</dbReference>
<dbReference type="RefSeq" id="WP_074373331.1">
    <property type="nucleotide sequence ID" value="NZ_AP024907.1"/>
</dbReference>
<evidence type="ECO:0000313" key="2">
    <source>
        <dbReference type="EMBL" id="SIO94809.1"/>
    </source>
</evidence>
<gene>
    <name evidence="2" type="ORF">VSP9026_02539</name>
</gene>
<accession>A0A1N6M5W6</accession>
<dbReference type="InterPro" id="IPR043732">
    <property type="entry name" value="DUF5675"/>
</dbReference>
<reference evidence="2 3" key="1">
    <citation type="submission" date="2016-12" db="EMBL/GenBank/DDBJ databases">
        <authorList>
            <person name="Song W.-J."/>
            <person name="Kurnit D.M."/>
        </authorList>
    </citation>
    <scope>NUCLEOTIDE SEQUENCE [LARGE SCALE GENOMIC DNA]</scope>
    <source>
        <strain evidence="2 3">CECT 9026</strain>
    </source>
</reference>
<protein>
    <recommendedName>
        <fullName evidence="1">DUF5675 domain-containing protein</fullName>
    </recommendedName>
</protein>
<dbReference type="OrthoDB" id="8719825at2"/>
<name>A0A1N6M5W6_9VIBR</name>
<dbReference type="EMBL" id="FSSB01000016">
    <property type="protein sequence ID" value="SIO94809.1"/>
    <property type="molecule type" value="Genomic_DNA"/>
</dbReference>
<evidence type="ECO:0000259" key="1">
    <source>
        <dbReference type="Pfam" id="PF18925"/>
    </source>
</evidence>
<evidence type="ECO:0000313" key="3">
    <source>
        <dbReference type="Proteomes" id="UP000184774"/>
    </source>
</evidence>
<proteinExistence type="predicted"/>
<dbReference type="Proteomes" id="UP000184774">
    <property type="component" value="Unassembled WGS sequence"/>
</dbReference>
<feature type="domain" description="DUF5675" evidence="1">
    <location>
        <begin position="8"/>
        <end position="127"/>
    </location>
</feature>
<organism evidence="2 3">
    <name type="scientific">Vibrio spartinae</name>
    <dbReference type="NCBI Taxonomy" id="1918945"/>
    <lineage>
        <taxon>Bacteria</taxon>
        <taxon>Pseudomonadati</taxon>
        <taxon>Pseudomonadota</taxon>
        <taxon>Gammaproteobacteria</taxon>
        <taxon>Vibrionales</taxon>
        <taxon>Vibrionaceae</taxon>
        <taxon>Vibrio</taxon>
    </lineage>
</organism>
<sequence length="140" mass="15598">MKTLILYRRYFEHGTYSVLCDEYGSELTKTIERPWLNNQQGISCIPEGIYTIEPTISPKFGHCYALTAPELGVTVNGPSLRTHILFHAANLPEQLEGCIAPGMLFGVLRGKWAVLESKNALQKLENYLGGEKAQLMIKAA</sequence>
<dbReference type="AlphaFoldDB" id="A0A1N6M5W6"/>